<dbReference type="Proteomes" id="UP000217561">
    <property type="component" value="Unassembled WGS sequence"/>
</dbReference>
<dbReference type="InterPro" id="IPR052539">
    <property type="entry name" value="MGD_biosynthesis_adapter"/>
</dbReference>
<dbReference type="RefSeq" id="WP_095820938.1">
    <property type="nucleotide sequence ID" value="NZ_NSGH01000001.1"/>
</dbReference>
<proteinExistence type="predicted"/>
<dbReference type="NCBIfam" id="TIGR00176">
    <property type="entry name" value="mobB"/>
    <property type="match status" value="1"/>
</dbReference>
<dbReference type="EMBL" id="NSGH01000001">
    <property type="protein sequence ID" value="PBB07023.1"/>
    <property type="molecule type" value="Genomic_DNA"/>
</dbReference>
<evidence type="ECO:0000259" key="1">
    <source>
        <dbReference type="Pfam" id="PF03205"/>
    </source>
</evidence>
<dbReference type="Pfam" id="PF03205">
    <property type="entry name" value="MobB"/>
    <property type="match status" value="1"/>
</dbReference>
<comment type="caution">
    <text evidence="2">The sequence shown here is derived from an EMBL/GenBank/DDBJ whole genome shotgun (WGS) entry which is preliminary data.</text>
</comment>
<name>A0ABX4HVA0_9BACI</name>
<feature type="domain" description="Molybdopterin-guanine dinucleotide biosynthesis protein B (MobB)" evidence="1">
    <location>
        <begin position="7"/>
        <end position="129"/>
    </location>
</feature>
<sequence>MGNPRTLQVVGFRKCGKTTLMNSLVSLATEEGATVVTIKHHGHPSPLILPDEDTDSMQHFRAGADTSIVYGNGVMQMHERCEEEGALSHMYEEAVKRNPDYIFIEGFKQASFPKIVLWRQEEDKRKLMALPQVYMVKEAGLVHEKEEVRRWWEEWIRDTK</sequence>
<dbReference type="SUPFAM" id="SSF52540">
    <property type="entry name" value="P-loop containing nucleoside triphosphate hydrolases"/>
    <property type="match status" value="1"/>
</dbReference>
<dbReference type="Gene3D" id="3.40.50.300">
    <property type="entry name" value="P-loop containing nucleotide triphosphate hydrolases"/>
    <property type="match status" value="1"/>
</dbReference>
<dbReference type="PANTHER" id="PTHR40072">
    <property type="entry name" value="MOLYBDOPTERIN-GUANINE DINUCLEOTIDE BIOSYNTHESIS ADAPTER PROTEIN-RELATED"/>
    <property type="match status" value="1"/>
</dbReference>
<protein>
    <submittedName>
        <fullName evidence="2">Molybdopterin-guanine dinucleotide biosynthesis protein B</fullName>
    </submittedName>
</protein>
<dbReference type="InterPro" id="IPR027417">
    <property type="entry name" value="P-loop_NTPase"/>
</dbReference>
<organism evidence="2 3">
    <name type="scientific">Salimicrobium humidisoli</name>
    <dbReference type="NCBI Taxonomy" id="2029857"/>
    <lineage>
        <taxon>Bacteria</taxon>
        <taxon>Bacillati</taxon>
        <taxon>Bacillota</taxon>
        <taxon>Bacilli</taxon>
        <taxon>Bacillales</taxon>
        <taxon>Bacillaceae</taxon>
        <taxon>Salimicrobium</taxon>
    </lineage>
</organism>
<keyword evidence="3" id="KW-1185">Reference proteome</keyword>
<evidence type="ECO:0000313" key="2">
    <source>
        <dbReference type="EMBL" id="PBB07023.1"/>
    </source>
</evidence>
<evidence type="ECO:0000313" key="3">
    <source>
        <dbReference type="Proteomes" id="UP000217561"/>
    </source>
</evidence>
<dbReference type="InterPro" id="IPR004435">
    <property type="entry name" value="MobB_dom"/>
</dbReference>
<accession>A0ABX4HVA0</accession>
<gene>
    <name evidence="2" type="primary">mobB</name>
    <name evidence="2" type="ORF">CKW00_00785</name>
</gene>
<dbReference type="PANTHER" id="PTHR40072:SF1">
    <property type="entry name" value="MOLYBDOPTERIN-GUANINE DINUCLEOTIDE BIOSYNTHESIS ADAPTER PROTEIN"/>
    <property type="match status" value="1"/>
</dbReference>
<reference evidence="2 3" key="1">
    <citation type="submission" date="2017-08" db="EMBL/GenBank/DDBJ databases">
        <title>Salimicrobium alkalisoli sp. nov., isolated from saline alkaline soil.</title>
        <authorList>
            <person name="Zhang G."/>
            <person name="Xiong Q."/>
        </authorList>
    </citation>
    <scope>NUCLEOTIDE SEQUENCE [LARGE SCALE GENOMIC DNA]</scope>
    <source>
        <strain evidence="2 3">WN024</strain>
    </source>
</reference>